<dbReference type="Proteomes" id="UP000288716">
    <property type="component" value="Unassembled WGS sequence"/>
</dbReference>
<dbReference type="GO" id="GO:0005524">
    <property type="term" value="F:ATP binding"/>
    <property type="evidence" value="ECO:0007669"/>
    <property type="project" value="UniProtKB-KW"/>
</dbReference>
<evidence type="ECO:0000313" key="4">
    <source>
        <dbReference type="Proteomes" id="UP000288716"/>
    </source>
</evidence>
<feature type="non-terminal residue" evidence="3">
    <location>
        <position position="94"/>
    </location>
</feature>
<organism evidence="3 4">
    <name type="scientific">Leptotrombidium deliense</name>
    <dbReference type="NCBI Taxonomy" id="299467"/>
    <lineage>
        <taxon>Eukaryota</taxon>
        <taxon>Metazoa</taxon>
        <taxon>Ecdysozoa</taxon>
        <taxon>Arthropoda</taxon>
        <taxon>Chelicerata</taxon>
        <taxon>Arachnida</taxon>
        <taxon>Acari</taxon>
        <taxon>Acariformes</taxon>
        <taxon>Trombidiformes</taxon>
        <taxon>Prostigmata</taxon>
        <taxon>Anystina</taxon>
        <taxon>Parasitengona</taxon>
        <taxon>Trombiculoidea</taxon>
        <taxon>Trombiculidae</taxon>
        <taxon>Leptotrombidium</taxon>
    </lineage>
</organism>
<name>A0A443SNW1_9ACAR</name>
<evidence type="ECO:0000256" key="1">
    <source>
        <dbReference type="PIRSR" id="PIRSR624869-2"/>
    </source>
</evidence>
<dbReference type="InterPro" id="IPR024869">
    <property type="entry name" value="FAM20"/>
</dbReference>
<sequence length="94" mass="10923">KNLSHWEKFQLNVRQYYLYADEDASIRAILQDMVRLPIVRVEQKDGGTQLKLIIDYENSGQALFKPMRLVSFRVLLLINAIKIALQLLLASIHL</sequence>
<feature type="binding site" evidence="1">
    <location>
        <position position="65"/>
    </location>
    <ligand>
        <name>ATP</name>
        <dbReference type="ChEBI" id="CHEBI:30616"/>
    </ligand>
</feature>
<keyword evidence="1" id="KW-0067">ATP-binding</keyword>
<dbReference type="OrthoDB" id="8583677at2759"/>
<dbReference type="GO" id="GO:0005794">
    <property type="term" value="C:Golgi apparatus"/>
    <property type="evidence" value="ECO:0007669"/>
    <property type="project" value="TreeGrafter"/>
</dbReference>
<keyword evidence="2" id="KW-0812">Transmembrane</keyword>
<evidence type="ECO:0000256" key="2">
    <source>
        <dbReference type="SAM" id="Phobius"/>
    </source>
</evidence>
<dbReference type="GO" id="GO:0004674">
    <property type="term" value="F:protein serine/threonine kinase activity"/>
    <property type="evidence" value="ECO:0007669"/>
    <property type="project" value="TreeGrafter"/>
</dbReference>
<feature type="binding site" evidence="1">
    <location>
        <position position="49"/>
    </location>
    <ligand>
        <name>ATP</name>
        <dbReference type="ChEBI" id="CHEBI:30616"/>
    </ligand>
</feature>
<proteinExistence type="predicted"/>
<keyword evidence="4" id="KW-1185">Reference proteome</keyword>
<dbReference type="PANTHER" id="PTHR12450">
    <property type="entry name" value="DENTIN MATRIX PROTEIN 4 PROTEIN FAM20"/>
    <property type="match status" value="1"/>
</dbReference>
<comment type="caution">
    <text evidence="3">The sequence shown here is derived from an EMBL/GenBank/DDBJ whole genome shotgun (WGS) entry which is preliminary data.</text>
</comment>
<keyword evidence="1" id="KW-0547">Nucleotide-binding</keyword>
<evidence type="ECO:0000313" key="3">
    <source>
        <dbReference type="EMBL" id="RWS29204.1"/>
    </source>
</evidence>
<keyword evidence="2" id="KW-0472">Membrane</keyword>
<feature type="transmembrane region" description="Helical" evidence="2">
    <location>
        <begin position="74"/>
        <end position="92"/>
    </location>
</feature>
<accession>A0A443SNW1</accession>
<dbReference type="PANTHER" id="PTHR12450:SF22">
    <property type="entry name" value="EXTRACELLULAR SERINE_THREONINE PROTEIN CG31145"/>
    <property type="match status" value="1"/>
</dbReference>
<feature type="non-terminal residue" evidence="3">
    <location>
        <position position="1"/>
    </location>
</feature>
<dbReference type="STRING" id="299467.A0A443SNW1"/>
<dbReference type="VEuPathDB" id="VectorBase:LDEU002835"/>
<protein>
    <submittedName>
        <fullName evidence="3">Dentin matrix protein 4-like protein</fullName>
    </submittedName>
</protein>
<gene>
    <name evidence="3" type="ORF">B4U80_02616</name>
</gene>
<dbReference type="EMBL" id="NCKV01001021">
    <property type="protein sequence ID" value="RWS29204.1"/>
    <property type="molecule type" value="Genomic_DNA"/>
</dbReference>
<reference evidence="3 4" key="1">
    <citation type="journal article" date="2018" name="Gigascience">
        <title>Genomes of trombidid mites reveal novel predicted allergens and laterally-transferred genes associated with secondary metabolism.</title>
        <authorList>
            <person name="Dong X."/>
            <person name="Chaisiri K."/>
            <person name="Xia D."/>
            <person name="Armstrong S.D."/>
            <person name="Fang Y."/>
            <person name="Donnelly M.J."/>
            <person name="Kadowaki T."/>
            <person name="McGarry J.W."/>
            <person name="Darby A.C."/>
            <person name="Makepeace B.L."/>
        </authorList>
    </citation>
    <scope>NUCLEOTIDE SEQUENCE [LARGE SCALE GENOMIC DNA]</scope>
    <source>
        <strain evidence="3">UoL-UT</strain>
    </source>
</reference>
<dbReference type="AlphaFoldDB" id="A0A443SNW1"/>
<keyword evidence="2" id="KW-1133">Transmembrane helix</keyword>